<evidence type="ECO:0000313" key="9">
    <source>
        <dbReference type="EMBL" id="CDO92908.1"/>
    </source>
</evidence>
<dbReference type="EMBL" id="CCBQ010000019">
    <property type="protein sequence ID" value="CDO92908.1"/>
    <property type="molecule type" value="Genomic_DNA"/>
</dbReference>
<evidence type="ECO:0000256" key="5">
    <source>
        <dbReference type="ARBA" id="ARBA00037208"/>
    </source>
</evidence>
<dbReference type="InterPro" id="IPR015063">
    <property type="entry name" value="USP8_dimer"/>
</dbReference>
<evidence type="ECO:0000256" key="1">
    <source>
        <dbReference type="ARBA" id="ARBA00004177"/>
    </source>
</evidence>
<proteinExistence type="inferred from homology"/>
<dbReference type="SUPFAM" id="SSF140856">
    <property type="entry name" value="USP8 N-terminal domain-like"/>
    <property type="match status" value="1"/>
</dbReference>
<accession>A0A0A8L3S3</accession>
<comment type="subcellular location">
    <subcellularLocation>
        <location evidence="1">Endosome</location>
    </subcellularLocation>
</comment>
<dbReference type="Pfam" id="PF08969">
    <property type="entry name" value="USP8_dimer"/>
    <property type="match status" value="1"/>
</dbReference>
<dbReference type="PANTHER" id="PTHR12947:SF20">
    <property type="match status" value="1"/>
</dbReference>
<gene>
    <name evidence="9" type="ORF">KLDO_g1217</name>
</gene>
<dbReference type="GO" id="GO:0004869">
    <property type="term" value="F:cysteine-type endopeptidase inhibitor activity"/>
    <property type="evidence" value="ECO:0007669"/>
    <property type="project" value="UniProtKB-KW"/>
</dbReference>
<evidence type="ECO:0000256" key="2">
    <source>
        <dbReference type="ARBA" id="ARBA00022690"/>
    </source>
</evidence>
<feature type="domain" description="USP8 dimerisation" evidence="8">
    <location>
        <begin position="5"/>
        <end position="108"/>
    </location>
</feature>
<keyword evidence="4" id="KW-0967">Endosome</keyword>
<dbReference type="OrthoDB" id="3640at2759"/>
<organism evidence="9 10">
    <name type="scientific">Kluyveromyces dobzhanskii CBS 2104</name>
    <dbReference type="NCBI Taxonomy" id="1427455"/>
    <lineage>
        <taxon>Eukaryota</taxon>
        <taxon>Fungi</taxon>
        <taxon>Dikarya</taxon>
        <taxon>Ascomycota</taxon>
        <taxon>Saccharomycotina</taxon>
        <taxon>Saccharomycetes</taxon>
        <taxon>Saccharomycetales</taxon>
        <taxon>Saccharomycetaceae</taxon>
        <taxon>Kluyveromyces</taxon>
    </lineage>
</organism>
<evidence type="ECO:0000256" key="4">
    <source>
        <dbReference type="ARBA" id="ARBA00022753"/>
    </source>
</evidence>
<evidence type="ECO:0000259" key="8">
    <source>
        <dbReference type="Pfam" id="PF08969"/>
    </source>
</evidence>
<comment type="caution">
    <text evidence="9">The sequence shown here is derived from an EMBL/GenBank/DDBJ whole genome shotgun (WGS) entry which is preliminary data.</text>
</comment>
<evidence type="ECO:0000256" key="6">
    <source>
        <dbReference type="ARBA" id="ARBA00038426"/>
    </source>
</evidence>
<keyword evidence="3" id="KW-0789">Thiol protease inhibitor</keyword>
<comment type="similarity">
    <text evidence="6">Belongs to the RFU1 family.</text>
</comment>
<evidence type="ECO:0000256" key="3">
    <source>
        <dbReference type="ARBA" id="ARBA00022704"/>
    </source>
</evidence>
<dbReference type="GO" id="GO:0005768">
    <property type="term" value="C:endosome"/>
    <property type="evidence" value="ECO:0007669"/>
    <property type="project" value="UniProtKB-SubCell"/>
</dbReference>
<protein>
    <recommendedName>
        <fullName evidence="7">Regulator of free ubiquitin chains 1</fullName>
    </recommendedName>
</protein>
<name>A0A0A8L3S3_9SACH</name>
<dbReference type="Gene3D" id="1.20.58.80">
    <property type="entry name" value="Phosphotransferase system, lactose/cellobiose-type IIA subunit"/>
    <property type="match status" value="1"/>
</dbReference>
<keyword evidence="10" id="KW-1185">Reference proteome</keyword>
<comment type="function">
    <text evidence="5">Inhibitor of the DOA4 deubiquitinase involved in the regulation of protein degradation by the proteasome and maintenance of a normal level of free ubiquitin.</text>
</comment>
<dbReference type="AlphaFoldDB" id="A0A0A8L3S3"/>
<dbReference type="Proteomes" id="UP000031516">
    <property type="component" value="Unassembled WGS sequence"/>
</dbReference>
<keyword evidence="2" id="KW-0646">Protease inhibitor</keyword>
<reference evidence="9 10" key="1">
    <citation type="submission" date="2014-03" db="EMBL/GenBank/DDBJ databases">
        <title>The genome of Kluyveromyces dobzhanskii.</title>
        <authorList>
            <person name="Nystedt B."/>
            <person name="Astrom S."/>
        </authorList>
    </citation>
    <scope>NUCLEOTIDE SEQUENCE [LARGE SCALE GENOMIC DNA]</scope>
    <source>
        <strain evidence="9 10">CBS 2104</strain>
    </source>
</reference>
<sequence>MKSSSQLKQEALNYRFNSNVPLKLYLTTCISIVEEAQNSARCDNMERAYLLYMRYLDLCLNRLIHHSEVNTPCESLYKREYFQLLKLEVPAIMKLTEELKAKIDARYKSLANNVAVPAYGRASTATVTNPLDEVRLPSSFDEQKFNQSLSWFNHSSKHFSTKQHSHSEYPELPKLDMTSTSVTYTMPAL</sequence>
<evidence type="ECO:0000313" key="10">
    <source>
        <dbReference type="Proteomes" id="UP000031516"/>
    </source>
</evidence>
<dbReference type="PANTHER" id="PTHR12947">
    <property type="entry name" value="AMSH-LIKE PROTEASE"/>
    <property type="match status" value="1"/>
</dbReference>
<evidence type="ECO:0000256" key="7">
    <source>
        <dbReference type="ARBA" id="ARBA00039609"/>
    </source>
</evidence>